<gene>
    <name evidence="1" type="ORF">PYW08_004867</name>
</gene>
<dbReference type="EMBL" id="CM056793">
    <property type="protein sequence ID" value="KAJ8714886.1"/>
    <property type="molecule type" value="Genomic_DNA"/>
</dbReference>
<comment type="caution">
    <text evidence="1">The sequence shown here is derived from an EMBL/GenBank/DDBJ whole genome shotgun (WGS) entry which is preliminary data.</text>
</comment>
<protein>
    <submittedName>
        <fullName evidence="1">Uncharacterized protein</fullName>
    </submittedName>
</protein>
<proteinExistence type="predicted"/>
<organism evidence="1 2">
    <name type="scientific">Mythimna loreyi</name>
    <dbReference type="NCBI Taxonomy" id="667449"/>
    <lineage>
        <taxon>Eukaryota</taxon>
        <taxon>Metazoa</taxon>
        <taxon>Ecdysozoa</taxon>
        <taxon>Arthropoda</taxon>
        <taxon>Hexapoda</taxon>
        <taxon>Insecta</taxon>
        <taxon>Pterygota</taxon>
        <taxon>Neoptera</taxon>
        <taxon>Endopterygota</taxon>
        <taxon>Lepidoptera</taxon>
        <taxon>Glossata</taxon>
        <taxon>Ditrysia</taxon>
        <taxon>Noctuoidea</taxon>
        <taxon>Noctuidae</taxon>
        <taxon>Noctuinae</taxon>
        <taxon>Hadenini</taxon>
        <taxon>Mythimna</taxon>
    </lineage>
</organism>
<evidence type="ECO:0000313" key="1">
    <source>
        <dbReference type="EMBL" id="KAJ8714886.1"/>
    </source>
</evidence>
<sequence>MEEILDFSASDVEACRICLATDIRLRSLQESHLGTCMESIGGFTKPFDGLPKYVCYECAPILIKCYKLIEKSKIAESTLQEIFIKNGMINKTLIEEQKKSDPKLQSPLDSYLLMNYFYVKYDDDNNTSDFIKIESDPNEANSIKLKNEIKGESGDEVSDSEILKMIKILSQEDGTMQNFSQENETNQNFSQEDETMQNLSQEDETIKNFSQEDETIQNLGQEVETNNNLSKDEETNSDSDVEAIEVDVPLVEILSDDEKSGDDFISLKSYSAKMDNPVNGLLTLNDVPIYNRKKMRPFGVGKRIKKNQKKSRIQDPPPSNQDEDKFVRRYFNIKIINKPGREPSKKYHCKSCPQTYNYANEARDHIIIGCQISSSNNGNPSWNAPSNSITGQLWEVWPGGNH</sequence>
<evidence type="ECO:0000313" key="2">
    <source>
        <dbReference type="Proteomes" id="UP001231649"/>
    </source>
</evidence>
<reference evidence="1" key="1">
    <citation type="submission" date="2023-03" db="EMBL/GenBank/DDBJ databases">
        <title>Chromosome-level genomes of two armyworms, Mythimna separata and Mythimna loreyi, provide insights into the biosynthesis and reception of sex pheromones.</title>
        <authorList>
            <person name="Zhao H."/>
        </authorList>
    </citation>
    <scope>NUCLEOTIDE SEQUENCE</scope>
    <source>
        <strain evidence="1">BeijingLab</strain>
    </source>
</reference>
<keyword evidence="2" id="KW-1185">Reference proteome</keyword>
<accession>A0ACC2QDV6</accession>
<dbReference type="Proteomes" id="UP001231649">
    <property type="component" value="Chromosome 17"/>
</dbReference>
<name>A0ACC2QDV6_9NEOP</name>